<accession>A0A2H0LXX5</accession>
<evidence type="ECO:0000256" key="1">
    <source>
        <dbReference type="ARBA" id="ARBA00004571"/>
    </source>
</evidence>
<dbReference type="GO" id="GO:0015159">
    <property type="term" value="F:polysaccharide transmembrane transporter activity"/>
    <property type="evidence" value="ECO:0007669"/>
    <property type="project" value="InterPro"/>
</dbReference>
<evidence type="ECO:0000256" key="13">
    <source>
        <dbReference type="ARBA" id="ARBA00023237"/>
    </source>
</evidence>
<name>A0A2H0LXX5_9BACT</name>
<dbReference type="GO" id="GO:0046930">
    <property type="term" value="C:pore complex"/>
    <property type="evidence" value="ECO:0007669"/>
    <property type="project" value="UniProtKB-KW"/>
</dbReference>
<feature type="domain" description="SLBB" evidence="17">
    <location>
        <begin position="145"/>
        <end position="228"/>
    </location>
</feature>
<evidence type="ECO:0000256" key="12">
    <source>
        <dbReference type="ARBA" id="ARBA00023139"/>
    </source>
</evidence>
<dbReference type="InterPro" id="IPR049712">
    <property type="entry name" value="Poly_export"/>
</dbReference>
<evidence type="ECO:0000256" key="8">
    <source>
        <dbReference type="ARBA" id="ARBA00023047"/>
    </source>
</evidence>
<keyword evidence="10" id="KW-0626">Porin</keyword>
<evidence type="ECO:0000259" key="17">
    <source>
        <dbReference type="Pfam" id="PF22461"/>
    </source>
</evidence>
<dbReference type="Pfam" id="PF22461">
    <property type="entry name" value="SLBB_2"/>
    <property type="match status" value="1"/>
</dbReference>
<dbReference type="PANTHER" id="PTHR33619">
    <property type="entry name" value="POLYSACCHARIDE EXPORT PROTEIN GFCE-RELATED"/>
    <property type="match status" value="1"/>
</dbReference>
<dbReference type="Proteomes" id="UP000229641">
    <property type="component" value="Unassembled WGS sequence"/>
</dbReference>
<feature type="domain" description="Polysaccharide export protein N-terminal" evidence="16">
    <location>
        <begin position="66"/>
        <end position="139"/>
    </location>
</feature>
<comment type="caution">
    <text evidence="18">The sequence shown here is derived from an EMBL/GenBank/DDBJ whole genome shotgun (WGS) entry which is preliminary data.</text>
</comment>
<dbReference type="GO" id="GO:0006811">
    <property type="term" value="P:monoatomic ion transport"/>
    <property type="evidence" value="ECO:0007669"/>
    <property type="project" value="UniProtKB-KW"/>
</dbReference>
<dbReference type="InterPro" id="IPR003715">
    <property type="entry name" value="Poly_export_N"/>
</dbReference>
<evidence type="ECO:0000256" key="5">
    <source>
        <dbReference type="ARBA" id="ARBA00022597"/>
    </source>
</evidence>
<keyword evidence="6" id="KW-0812">Transmembrane</keyword>
<keyword evidence="3" id="KW-0813">Transport</keyword>
<gene>
    <name evidence="18" type="ORF">COV72_04290</name>
</gene>
<protein>
    <recommendedName>
        <fullName evidence="20">Soluble ligand binding domain-containing protein</fullName>
    </recommendedName>
</protein>
<dbReference type="InterPro" id="IPR054765">
    <property type="entry name" value="SLBB_dom"/>
</dbReference>
<comment type="subcellular location">
    <subcellularLocation>
        <location evidence="1">Cell outer membrane</location>
        <topology evidence="1">Multi-pass membrane protein</topology>
    </subcellularLocation>
</comment>
<evidence type="ECO:0000256" key="4">
    <source>
        <dbReference type="ARBA" id="ARBA00022452"/>
    </source>
</evidence>
<keyword evidence="8" id="KW-0625">Polysaccharide transport</keyword>
<organism evidence="18 19">
    <name type="scientific">Candidatus Ghiorseimicrobium undicola</name>
    <dbReference type="NCBI Taxonomy" id="1974746"/>
    <lineage>
        <taxon>Bacteria</taxon>
        <taxon>Pseudomonadati</taxon>
        <taxon>Candidatus Omnitrophota</taxon>
        <taxon>Candidatus Ghiorseimicrobium</taxon>
    </lineage>
</organism>
<evidence type="ECO:0000256" key="2">
    <source>
        <dbReference type="ARBA" id="ARBA00009450"/>
    </source>
</evidence>
<evidence type="ECO:0000313" key="18">
    <source>
        <dbReference type="EMBL" id="PIQ89227.1"/>
    </source>
</evidence>
<evidence type="ECO:0000256" key="11">
    <source>
        <dbReference type="ARBA" id="ARBA00023136"/>
    </source>
</evidence>
<dbReference type="GO" id="GO:0015288">
    <property type="term" value="F:porin activity"/>
    <property type="evidence" value="ECO:0007669"/>
    <property type="project" value="UniProtKB-KW"/>
</dbReference>
<keyword evidence="9" id="KW-0406">Ion transport</keyword>
<evidence type="ECO:0000256" key="9">
    <source>
        <dbReference type="ARBA" id="ARBA00023065"/>
    </source>
</evidence>
<keyword evidence="5" id="KW-0762">Sugar transport</keyword>
<keyword evidence="12" id="KW-0564">Palmitate</keyword>
<keyword evidence="14" id="KW-0449">Lipoprotein</keyword>
<evidence type="ECO:0000256" key="6">
    <source>
        <dbReference type="ARBA" id="ARBA00022692"/>
    </source>
</evidence>
<evidence type="ECO:0008006" key="20">
    <source>
        <dbReference type="Google" id="ProtNLM"/>
    </source>
</evidence>
<proteinExistence type="inferred from homology"/>
<dbReference type="Pfam" id="PF02563">
    <property type="entry name" value="Poly_export"/>
    <property type="match status" value="1"/>
</dbReference>
<sequence>MSINVILIKGGNKMKHLILSLGIILVSASSAAAQDISSANEAAVAAGVSTGASEMAVPATEPAAADVNEYTLGPDDVVEILVRRHTEFSGKYVIDKDGKIQYRFVGDIDVNGFTKDQLQKKLVEVLSEYIVEPDVNVAILEFKSKIFYVIGEVSRPGKFYMHGNTITVRDAVVAAGLPTMAAAMRKCRITRPSEEGKPAHISVNIYEILYGGDLSNNLEMLPGDVLYVPATVMAKAMRVIAPVTTPLSTAASTGRTVISAGTMP</sequence>
<feature type="chain" id="PRO_5013755837" description="Soluble ligand binding domain-containing protein" evidence="15">
    <location>
        <begin position="33"/>
        <end position="264"/>
    </location>
</feature>
<keyword evidence="4" id="KW-1134">Transmembrane beta strand</keyword>
<dbReference type="EMBL" id="PCWA01000064">
    <property type="protein sequence ID" value="PIQ89227.1"/>
    <property type="molecule type" value="Genomic_DNA"/>
</dbReference>
<dbReference type="AlphaFoldDB" id="A0A2H0LXX5"/>
<evidence type="ECO:0000256" key="10">
    <source>
        <dbReference type="ARBA" id="ARBA00023114"/>
    </source>
</evidence>
<dbReference type="Gene3D" id="3.10.560.10">
    <property type="entry name" value="Outer membrane lipoprotein wza domain like"/>
    <property type="match status" value="1"/>
</dbReference>
<keyword evidence="7 15" id="KW-0732">Signal</keyword>
<evidence type="ECO:0000313" key="19">
    <source>
        <dbReference type="Proteomes" id="UP000229641"/>
    </source>
</evidence>
<evidence type="ECO:0000259" key="16">
    <source>
        <dbReference type="Pfam" id="PF02563"/>
    </source>
</evidence>
<evidence type="ECO:0000256" key="15">
    <source>
        <dbReference type="SAM" id="SignalP"/>
    </source>
</evidence>
<dbReference type="GO" id="GO:0009279">
    <property type="term" value="C:cell outer membrane"/>
    <property type="evidence" value="ECO:0007669"/>
    <property type="project" value="UniProtKB-SubCell"/>
</dbReference>
<feature type="signal peptide" evidence="15">
    <location>
        <begin position="1"/>
        <end position="32"/>
    </location>
</feature>
<reference evidence="18 19" key="1">
    <citation type="submission" date="2017-09" db="EMBL/GenBank/DDBJ databases">
        <title>Depth-based differentiation of microbial function through sediment-hosted aquifers and enrichment of novel symbionts in the deep terrestrial subsurface.</title>
        <authorList>
            <person name="Probst A.J."/>
            <person name="Ladd B."/>
            <person name="Jarett J.K."/>
            <person name="Geller-Mcgrath D.E."/>
            <person name="Sieber C.M."/>
            <person name="Emerson J.B."/>
            <person name="Anantharaman K."/>
            <person name="Thomas B.C."/>
            <person name="Malmstrom R."/>
            <person name="Stieglmeier M."/>
            <person name="Klingl A."/>
            <person name="Woyke T."/>
            <person name="Ryan C.M."/>
            <person name="Banfield J.F."/>
        </authorList>
    </citation>
    <scope>NUCLEOTIDE SEQUENCE [LARGE SCALE GENOMIC DNA]</scope>
    <source>
        <strain evidence="18">CG11_big_fil_rev_8_21_14_0_20_42_13</strain>
    </source>
</reference>
<evidence type="ECO:0000256" key="14">
    <source>
        <dbReference type="ARBA" id="ARBA00023288"/>
    </source>
</evidence>
<dbReference type="PANTHER" id="PTHR33619:SF3">
    <property type="entry name" value="POLYSACCHARIDE EXPORT PROTEIN GFCE-RELATED"/>
    <property type="match status" value="1"/>
</dbReference>
<keyword evidence="11" id="KW-0472">Membrane</keyword>
<evidence type="ECO:0000256" key="3">
    <source>
        <dbReference type="ARBA" id="ARBA00022448"/>
    </source>
</evidence>
<keyword evidence="13" id="KW-0998">Cell outer membrane</keyword>
<evidence type="ECO:0000256" key="7">
    <source>
        <dbReference type="ARBA" id="ARBA00022729"/>
    </source>
</evidence>
<comment type="similarity">
    <text evidence="2">Belongs to the BexD/CtrA/VexA family.</text>
</comment>